<comment type="caution">
    <text evidence="1">The sequence shown here is derived from an EMBL/GenBank/DDBJ whole genome shotgun (WGS) entry which is preliminary data.</text>
</comment>
<keyword evidence="2" id="KW-1185">Reference proteome</keyword>
<evidence type="ECO:0000313" key="1">
    <source>
        <dbReference type="EMBL" id="MED6261075.1"/>
    </source>
</evidence>
<proteinExistence type="predicted"/>
<evidence type="ECO:0000313" key="2">
    <source>
        <dbReference type="Proteomes" id="UP001345963"/>
    </source>
</evidence>
<dbReference type="Proteomes" id="UP001345963">
    <property type="component" value="Unassembled WGS sequence"/>
</dbReference>
<sequence length="111" mass="12507">MSSFTLSIHLLFGQPSLPSHCPIYHTSRYMPLVSHLYLYLHFTLSLPVLLVTQFSPHSVPLLLCSSLSPSTLLYFYIPQPKSSSKSPTKYSPTCPPNTFCHLPNDRKCPVI</sequence>
<reference evidence="1 2" key="1">
    <citation type="submission" date="2021-07" db="EMBL/GenBank/DDBJ databases">
        <authorList>
            <person name="Palmer J.M."/>
        </authorList>
    </citation>
    <scope>NUCLEOTIDE SEQUENCE [LARGE SCALE GENOMIC DNA]</scope>
    <source>
        <strain evidence="1 2">AT_MEX2019</strain>
        <tissue evidence="1">Muscle</tissue>
    </source>
</reference>
<dbReference type="EMBL" id="JAHUTI010089562">
    <property type="protein sequence ID" value="MED6261075.1"/>
    <property type="molecule type" value="Genomic_DNA"/>
</dbReference>
<organism evidence="1 2">
    <name type="scientific">Ataeniobius toweri</name>
    <dbReference type="NCBI Taxonomy" id="208326"/>
    <lineage>
        <taxon>Eukaryota</taxon>
        <taxon>Metazoa</taxon>
        <taxon>Chordata</taxon>
        <taxon>Craniata</taxon>
        <taxon>Vertebrata</taxon>
        <taxon>Euteleostomi</taxon>
        <taxon>Actinopterygii</taxon>
        <taxon>Neopterygii</taxon>
        <taxon>Teleostei</taxon>
        <taxon>Neoteleostei</taxon>
        <taxon>Acanthomorphata</taxon>
        <taxon>Ovalentaria</taxon>
        <taxon>Atherinomorphae</taxon>
        <taxon>Cyprinodontiformes</taxon>
        <taxon>Goodeidae</taxon>
        <taxon>Ataeniobius</taxon>
    </lineage>
</organism>
<accession>A0ABU7CGV4</accession>
<protein>
    <submittedName>
        <fullName evidence="1">Uncharacterized protein</fullName>
    </submittedName>
</protein>
<name>A0ABU7CGV4_9TELE</name>
<gene>
    <name evidence="1" type="ORF">ATANTOWER_000513</name>
</gene>